<reference evidence="3" key="1">
    <citation type="submission" date="2016-10" db="EMBL/GenBank/DDBJ databases">
        <authorList>
            <person name="Varghese N."/>
            <person name="Submissions S."/>
        </authorList>
    </citation>
    <scope>NUCLEOTIDE SEQUENCE [LARGE SCALE GENOMIC DNA]</scope>
    <source>
        <strain evidence="3">B4,CECT 8067,JCM 17497</strain>
    </source>
</reference>
<gene>
    <name evidence="2" type="ORF">SAMN04515672_3479</name>
</gene>
<evidence type="ECO:0000313" key="3">
    <source>
        <dbReference type="Proteomes" id="UP000198882"/>
    </source>
</evidence>
<protein>
    <submittedName>
        <fullName evidence="2">Uncharacterized protein</fullName>
    </submittedName>
</protein>
<dbReference type="AlphaFoldDB" id="A0A1G9D9A7"/>
<evidence type="ECO:0000313" key="2">
    <source>
        <dbReference type="EMBL" id="SDK60423.1"/>
    </source>
</evidence>
<keyword evidence="1" id="KW-0472">Membrane</keyword>
<keyword evidence="3" id="KW-1185">Reference proteome</keyword>
<dbReference type="RefSeq" id="WP_090309900.1">
    <property type="nucleotide sequence ID" value="NZ_FNFE01000005.1"/>
</dbReference>
<evidence type="ECO:0000256" key="1">
    <source>
        <dbReference type="SAM" id="Phobius"/>
    </source>
</evidence>
<sequence>MIRWRPVLLGALALTGAMVSIVIAVRPDFGPLFVVTGLVGGLVAGVTTADPADGWVDGGLAGLFGAPIFAVGYALVVLIAASVTGASVPTGPLFLEPFAGNPVLFVATFLFFGGPACAIPGALGGFLVGKGTS</sequence>
<keyword evidence="1" id="KW-1133">Transmembrane helix</keyword>
<feature type="transmembrane region" description="Helical" evidence="1">
    <location>
        <begin position="60"/>
        <end position="83"/>
    </location>
</feature>
<proteinExistence type="predicted"/>
<keyword evidence="1" id="KW-0812">Transmembrane</keyword>
<accession>A0A1G9D9A7</accession>
<organism evidence="2 3">
    <name type="scientific">Natronorubrum texcoconense</name>
    <dbReference type="NCBI Taxonomy" id="1095776"/>
    <lineage>
        <taxon>Archaea</taxon>
        <taxon>Methanobacteriati</taxon>
        <taxon>Methanobacteriota</taxon>
        <taxon>Stenosarchaea group</taxon>
        <taxon>Halobacteria</taxon>
        <taxon>Halobacteriales</taxon>
        <taxon>Natrialbaceae</taxon>
        <taxon>Natronorubrum</taxon>
    </lineage>
</organism>
<dbReference type="EMBL" id="FNFE01000005">
    <property type="protein sequence ID" value="SDK60423.1"/>
    <property type="molecule type" value="Genomic_DNA"/>
</dbReference>
<feature type="transmembrane region" description="Helical" evidence="1">
    <location>
        <begin position="29"/>
        <end position="48"/>
    </location>
</feature>
<feature type="transmembrane region" description="Helical" evidence="1">
    <location>
        <begin position="103"/>
        <end position="128"/>
    </location>
</feature>
<name>A0A1G9D9A7_9EURY</name>
<dbReference type="Proteomes" id="UP000198882">
    <property type="component" value="Unassembled WGS sequence"/>
</dbReference>